<evidence type="ECO:0000259" key="1">
    <source>
        <dbReference type="Pfam" id="PF01966"/>
    </source>
</evidence>
<evidence type="ECO:0000313" key="3">
    <source>
        <dbReference type="Proteomes" id="UP000664617"/>
    </source>
</evidence>
<proteinExistence type="predicted"/>
<keyword evidence="3" id="KW-1185">Reference proteome</keyword>
<dbReference type="Proteomes" id="UP000664617">
    <property type="component" value="Unassembled WGS sequence"/>
</dbReference>
<dbReference type="Pfam" id="PF01966">
    <property type="entry name" value="HD"/>
    <property type="match status" value="1"/>
</dbReference>
<evidence type="ECO:0000313" key="2">
    <source>
        <dbReference type="EMBL" id="MBO0609349.1"/>
    </source>
</evidence>
<protein>
    <submittedName>
        <fullName evidence="2">HD domain-containing protein</fullName>
    </submittedName>
</protein>
<name>A0ABS3I8L5_9MICO</name>
<gene>
    <name evidence="2" type="ORF">J0911_09930</name>
</gene>
<feature type="domain" description="HD" evidence="1">
    <location>
        <begin position="21"/>
        <end position="105"/>
    </location>
</feature>
<comment type="caution">
    <text evidence="2">The sequence shown here is derived from an EMBL/GenBank/DDBJ whole genome shotgun (WGS) entry which is preliminary data.</text>
</comment>
<reference evidence="3" key="1">
    <citation type="submission" date="2023-07" db="EMBL/GenBank/DDBJ databases">
        <title>Myceligenerans salitolerans sp. nov., a halotolerant actinomycete isolated from a salt lake in Xinjiang, China.</title>
        <authorList>
            <person name="Guan T."/>
        </authorList>
    </citation>
    <scope>NUCLEOTIDE SEQUENCE [LARGE SCALE GENOMIC DNA]</scope>
    <source>
        <strain evidence="3">XHU 5031</strain>
    </source>
</reference>
<dbReference type="SUPFAM" id="SSF109604">
    <property type="entry name" value="HD-domain/PDEase-like"/>
    <property type="match status" value="1"/>
</dbReference>
<dbReference type="EMBL" id="JAFMPK010000040">
    <property type="protein sequence ID" value="MBO0609349.1"/>
    <property type="molecule type" value="Genomic_DNA"/>
</dbReference>
<accession>A0ABS3I8L5</accession>
<organism evidence="2 3">
    <name type="scientific">Myceligenerans salitolerans</name>
    <dbReference type="NCBI Taxonomy" id="1230528"/>
    <lineage>
        <taxon>Bacteria</taxon>
        <taxon>Bacillati</taxon>
        <taxon>Actinomycetota</taxon>
        <taxon>Actinomycetes</taxon>
        <taxon>Micrococcales</taxon>
        <taxon>Promicromonosporaceae</taxon>
        <taxon>Myceligenerans</taxon>
    </lineage>
</organism>
<dbReference type="CDD" id="cd00077">
    <property type="entry name" value="HDc"/>
    <property type="match status" value="1"/>
</dbReference>
<dbReference type="Gene3D" id="1.10.3210.10">
    <property type="entry name" value="Hypothetical protein af1432"/>
    <property type="match status" value="1"/>
</dbReference>
<dbReference type="InterPro" id="IPR003607">
    <property type="entry name" value="HD/PDEase_dom"/>
</dbReference>
<sequence length="192" mass="20850">MWESDQAPRLAQRCLEDLGRRWQHVRSVGQLADRLVADVGLPEDVRAAAWLHDLGYAPKLALTGFHPLDGAVYLSRCGAPDEVVGLVAWHTGAVWEAAERGLSDRLARMPEPSAKWLDVVTLIDLVTGPDGVATTPEKRVAEILGRYEASHPVHRAVKFSGPELLASAARARAILGLSDEWPLGSAERVGEP</sequence>
<dbReference type="InterPro" id="IPR006674">
    <property type="entry name" value="HD_domain"/>
</dbReference>